<feature type="transmembrane region" description="Helical" evidence="7">
    <location>
        <begin position="273"/>
        <end position="292"/>
    </location>
</feature>
<dbReference type="AlphaFoldDB" id="A0A0L6JVQ7"/>
<dbReference type="OrthoDB" id="1726922at2"/>
<evidence type="ECO:0000313" key="10">
    <source>
        <dbReference type="Proteomes" id="UP000036923"/>
    </source>
</evidence>
<protein>
    <submittedName>
        <fullName evidence="9">Major facilitator superfamily MFS_1</fullName>
    </submittedName>
</protein>
<evidence type="ECO:0000256" key="4">
    <source>
        <dbReference type="ARBA" id="ARBA00022692"/>
    </source>
</evidence>
<proteinExistence type="predicted"/>
<feature type="transmembrane region" description="Helical" evidence="7">
    <location>
        <begin position="246"/>
        <end position="266"/>
    </location>
</feature>
<keyword evidence="2" id="KW-0813">Transport</keyword>
<keyword evidence="4 7" id="KW-0812">Transmembrane</keyword>
<evidence type="ECO:0000256" key="3">
    <source>
        <dbReference type="ARBA" id="ARBA00022475"/>
    </source>
</evidence>
<evidence type="ECO:0000256" key="2">
    <source>
        <dbReference type="ARBA" id="ARBA00022448"/>
    </source>
</evidence>
<dbReference type="Gene3D" id="1.20.1250.20">
    <property type="entry name" value="MFS general substrate transporter like domains"/>
    <property type="match status" value="2"/>
</dbReference>
<keyword evidence="3" id="KW-1003">Cell membrane</keyword>
<dbReference type="PROSITE" id="PS50850">
    <property type="entry name" value="MFS"/>
    <property type="match status" value="1"/>
</dbReference>
<keyword evidence="6 7" id="KW-0472">Membrane</keyword>
<dbReference type="GO" id="GO:0022857">
    <property type="term" value="F:transmembrane transporter activity"/>
    <property type="evidence" value="ECO:0007669"/>
    <property type="project" value="InterPro"/>
</dbReference>
<dbReference type="eggNOG" id="COG2814">
    <property type="taxonomic scope" value="Bacteria"/>
</dbReference>
<dbReference type="EMBL" id="LGTC01000001">
    <property type="protein sequence ID" value="KNY29695.1"/>
    <property type="molecule type" value="Genomic_DNA"/>
</dbReference>
<feature type="transmembrane region" description="Helical" evidence="7">
    <location>
        <begin position="337"/>
        <end position="355"/>
    </location>
</feature>
<keyword evidence="5 7" id="KW-1133">Transmembrane helix</keyword>
<feature type="transmembrane region" description="Helical" evidence="7">
    <location>
        <begin position="209"/>
        <end position="234"/>
    </location>
</feature>
<dbReference type="InterPro" id="IPR020846">
    <property type="entry name" value="MFS_dom"/>
</dbReference>
<feature type="transmembrane region" description="Helical" evidence="7">
    <location>
        <begin position="167"/>
        <end position="188"/>
    </location>
</feature>
<feature type="transmembrane region" description="Helical" evidence="7">
    <location>
        <begin position="79"/>
        <end position="99"/>
    </location>
</feature>
<dbReference type="InterPro" id="IPR050171">
    <property type="entry name" value="MFS_Transporters"/>
</dbReference>
<dbReference type="InterPro" id="IPR011701">
    <property type="entry name" value="MFS"/>
</dbReference>
<gene>
    <name evidence="9" type="ORF">Bccel_4969</name>
</gene>
<sequence>MKDYLKQIIKLPTIVKFFLLSELVMGLGMGIWNLNLNFFLSSKGLGSAEIGKIVSIGTFSTALFAIFCGYFCDRAGYKISMISGCAIKILSMLLTAAAASHTLLYTGRVLNGLGDCLIMVCIYPYITSLVSEKSRNIVYTLLFSITMLSPFFGSIASGVLYKHINSYGSLIIISTFIAGTASLLRLILPGHLKGNPAPLKLYLPKSKFIIFYLIYEFLGYSSYFLAYSMLNLIFMDFIKISYEFTGFILGLMKLTSGVAIFLVPVIAQRFNRFNTNTAVILLLSFLYFIMVFSTGNVFLLLVIITEMMQCTMAGLIDGPVLDKVPVEEKGSFSGLRLLLINVGTSIGILGAVWLIDFSHGYWIIYIAAVFLSLAQLFLFVFGIKDEL</sequence>
<feature type="domain" description="Major facilitator superfamily (MFS) profile" evidence="8">
    <location>
        <begin position="14"/>
        <end position="386"/>
    </location>
</feature>
<feature type="transmembrane region" description="Helical" evidence="7">
    <location>
        <begin position="138"/>
        <end position="161"/>
    </location>
</feature>
<evidence type="ECO:0000313" key="9">
    <source>
        <dbReference type="EMBL" id="KNY29695.1"/>
    </source>
</evidence>
<keyword evidence="10" id="KW-1185">Reference proteome</keyword>
<dbReference type="PANTHER" id="PTHR23517">
    <property type="entry name" value="RESISTANCE PROTEIN MDTM, PUTATIVE-RELATED-RELATED"/>
    <property type="match status" value="1"/>
</dbReference>
<evidence type="ECO:0000256" key="5">
    <source>
        <dbReference type="ARBA" id="ARBA00022989"/>
    </source>
</evidence>
<comment type="subcellular location">
    <subcellularLocation>
        <location evidence="1">Cell membrane</location>
        <topology evidence="1">Multi-pass membrane protein</topology>
    </subcellularLocation>
</comment>
<dbReference type="SUPFAM" id="SSF103473">
    <property type="entry name" value="MFS general substrate transporter"/>
    <property type="match status" value="1"/>
</dbReference>
<feature type="transmembrane region" description="Helical" evidence="7">
    <location>
        <begin position="12"/>
        <end position="33"/>
    </location>
</feature>
<evidence type="ECO:0000256" key="6">
    <source>
        <dbReference type="ARBA" id="ARBA00023136"/>
    </source>
</evidence>
<accession>A0A0L6JVQ7</accession>
<evidence type="ECO:0000256" key="1">
    <source>
        <dbReference type="ARBA" id="ARBA00004651"/>
    </source>
</evidence>
<evidence type="ECO:0000256" key="7">
    <source>
        <dbReference type="SAM" id="Phobius"/>
    </source>
</evidence>
<dbReference type="Pfam" id="PF07690">
    <property type="entry name" value="MFS_1"/>
    <property type="match status" value="1"/>
</dbReference>
<organism evidence="9 10">
    <name type="scientific">Pseudobacteroides cellulosolvens ATCC 35603 = DSM 2933</name>
    <dbReference type="NCBI Taxonomy" id="398512"/>
    <lineage>
        <taxon>Bacteria</taxon>
        <taxon>Bacillati</taxon>
        <taxon>Bacillota</taxon>
        <taxon>Clostridia</taxon>
        <taxon>Eubacteriales</taxon>
        <taxon>Oscillospiraceae</taxon>
        <taxon>Pseudobacteroides</taxon>
    </lineage>
</organism>
<name>A0A0L6JVQ7_9FIRM</name>
<dbReference type="GO" id="GO:0005886">
    <property type="term" value="C:plasma membrane"/>
    <property type="evidence" value="ECO:0007669"/>
    <property type="project" value="UniProtKB-SubCell"/>
</dbReference>
<feature type="transmembrane region" description="Helical" evidence="7">
    <location>
        <begin position="53"/>
        <end position="72"/>
    </location>
</feature>
<evidence type="ECO:0000259" key="8">
    <source>
        <dbReference type="PROSITE" id="PS50850"/>
    </source>
</evidence>
<comment type="caution">
    <text evidence="9">The sequence shown here is derived from an EMBL/GenBank/DDBJ whole genome shotgun (WGS) entry which is preliminary data.</text>
</comment>
<feature type="transmembrane region" description="Helical" evidence="7">
    <location>
        <begin position="105"/>
        <end position="126"/>
    </location>
</feature>
<reference evidence="10" key="1">
    <citation type="submission" date="2015-07" db="EMBL/GenBank/DDBJ databases">
        <title>Near-Complete Genome Sequence of the Cellulolytic Bacterium Bacteroides (Pseudobacteroides) cellulosolvens ATCC 35603.</title>
        <authorList>
            <person name="Dassa B."/>
            <person name="Utturkar S.M."/>
            <person name="Klingeman D.M."/>
            <person name="Hurt R.A."/>
            <person name="Keller M."/>
            <person name="Xu J."/>
            <person name="Reddy Y.H.K."/>
            <person name="Borovok I."/>
            <person name="Grinberg I.R."/>
            <person name="Lamed R."/>
            <person name="Zhivin O."/>
            <person name="Bayer E.A."/>
            <person name="Brown S.D."/>
        </authorList>
    </citation>
    <scope>NUCLEOTIDE SEQUENCE [LARGE SCALE GENOMIC DNA]</scope>
    <source>
        <strain evidence="10">DSM 2933</strain>
    </source>
</reference>
<dbReference type="PANTHER" id="PTHR23517:SF3">
    <property type="entry name" value="INTEGRAL MEMBRANE TRANSPORT PROTEIN"/>
    <property type="match status" value="1"/>
</dbReference>
<dbReference type="InterPro" id="IPR036259">
    <property type="entry name" value="MFS_trans_sf"/>
</dbReference>
<feature type="transmembrane region" description="Helical" evidence="7">
    <location>
        <begin position="361"/>
        <end position="383"/>
    </location>
</feature>
<dbReference type="RefSeq" id="WP_036935060.1">
    <property type="nucleotide sequence ID" value="NZ_JQKC01000001.1"/>
</dbReference>
<dbReference type="STRING" id="398512.Bccel_4969"/>
<dbReference type="Proteomes" id="UP000036923">
    <property type="component" value="Unassembled WGS sequence"/>
</dbReference>